<keyword evidence="8" id="KW-0812">Transmembrane</keyword>
<protein>
    <recommendedName>
        <fullName evidence="4 8">Signal peptidase I</fullName>
        <ecNumber evidence="4 8">3.4.21.89</ecNumber>
    </recommendedName>
</protein>
<gene>
    <name evidence="10" type="primary">lepB</name>
    <name evidence="10" type="ORF">DKL58_08515</name>
    <name evidence="11" type="ORF">JF76_17490</name>
</gene>
<dbReference type="STRING" id="1218493.JF76_17490"/>
<evidence type="ECO:0000256" key="4">
    <source>
        <dbReference type="ARBA" id="ARBA00013208"/>
    </source>
</evidence>
<dbReference type="RefSeq" id="WP_034981125.1">
    <property type="nucleotide sequence ID" value="NZ_CP029477.1"/>
</dbReference>
<evidence type="ECO:0000256" key="7">
    <source>
        <dbReference type="PIRSR" id="PIRSR600223-1"/>
    </source>
</evidence>
<dbReference type="InterPro" id="IPR019756">
    <property type="entry name" value="Pept_S26A_signal_pept_1_Ser-AS"/>
</dbReference>
<keyword evidence="6 8" id="KW-0378">Hydrolase</keyword>
<dbReference type="GO" id="GO:0006465">
    <property type="term" value="P:signal peptide processing"/>
    <property type="evidence" value="ECO:0007669"/>
    <property type="project" value="InterPro"/>
</dbReference>
<dbReference type="PROSITE" id="PS00761">
    <property type="entry name" value="SPASE_I_3"/>
    <property type="match status" value="1"/>
</dbReference>
<dbReference type="EMBL" id="JXBY01000028">
    <property type="protein sequence ID" value="KJY54238.1"/>
    <property type="molecule type" value="Genomic_DNA"/>
</dbReference>
<dbReference type="Proteomes" id="UP000033533">
    <property type="component" value="Unassembled WGS sequence"/>
</dbReference>
<dbReference type="GO" id="GO:0005886">
    <property type="term" value="C:plasma membrane"/>
    <property type="evidence" value="ECO:0007669"/>
    <property type="project" value="UniProtKB-SubCell"/>
</dbReference>
<evidence type="ECO:0000256" key="1">
    <source>
        <dbReference type="ARBA" id="ARBA00000677"/>
    </source>
</evidence>
<dbReference type="PROSITE" id="PS00501">
    <property type="entry name" value="SPASE_I_1"/>
    <property type="match status" value="1"/>
</dbReference>
<dbReference type="Pfam" id="PF10502">
    <property type="entry name" value="Peptidase_S26"/>
    <property type="match status" value="1"/>
</dbReference>
<dbReference type="PATRIC" id="fig|1218493.3.peg.1835"/>
<dbReference type="OrthoDB" id="9802919at2"/>
<dbReference type="GO" id="GO:0009003">
    <property type="term" value="F:signal peptidase activity"/>
    <property type="evidence" value="ECO:0007669"/>
    <property type="project" value="UniProtKB-EC"/>
</dbReference>
<evidence type="ECO:0000313" key="10">
    <source>
        <dbReference type="EMBL" id="AWM76017.1"/>
    </source>
</evidence>
<feature type="transmembrane region" description="Helical" evidence="8">
    <location>
        <begin position="20"/>
        <end position="42"/>
    </location>
</feature>
<keyword evidence="8" id="KW-1133">Transmembrane helix</keyword>
<dbReference type="GO" id="GO:0004252">
    <property type="term" value="F:serine-type endopeptidase activity"/>
    <property type="evidence" value="ECO:0007669"/>
    <property type="project" value="InterPro"/>
</dbReference>
<dbReference type="NCBIfam" id="TIGR02227">
    <property type="entry name" value="sigpep_I_bact"/>
    <property type="match status" value="1"/>
</dbReference>
<keyword evidence="5 8" id="KW-0645">Protease</keyword>
<dbReference type="PANTHER" id="PTHR43390:SF1">
    <property type="entry name" value="CHLOROPLAST PROCESSING PEPTIDASE"/>
    <property type="match status" value="1"/>
</dbReference>
<evidence type="ECO:0000259" key="9">
    <source>
        <dbReference type="Pfam" id="PF10502"/>
    </source>
</evidence>
<comment type="similarity">
    <text evidence="3 8">Belongs to the peptidase S26 family.</text>
</comment>
<evidence type="ECO:0000256" key="2">
    <source>
        <dbReference type="ARBA" id="ARBA00004401"/>
    </source>
</evidence>
<feature type="active site" evidence="7">
    <location>
        <position position="90"/>
    </location>
</feature>
<dbReference type="Proteomes" id="UP000246036">
    <property type="component" value="Chromosome"/>
</dbReference>
<dbReference type="KEGG" id="lkl:DKL58_08515"/>
<dbReference type="InterPro" id="IPR000223">
    <property type="entry name" value="Pept_S26A_signal_pept_1"/>
</dbReference>
<dbReference type="CDD" id="cd06530">
    <property type="entry name" value="S26_SPase_I"/>
    <property type="match status" value="1"/>
</dbReference>
<sequence length="218" mass="25357">MANNQNNEKNEKTKQFYDFLKYTIVLFAIFILINFLLTKYLIVKCSVSGISMQPTFENQERVIANRNSKLKRNEIVILKAPDERNSFYIKRIIGLPGETVTGKNNKIYVNGKKINQDYLKPGFKLTDNEDGFYGTKYSYTADFSIRSLARTKEYKSIYSPSQLKEMKSTNKVPKGSYFVMGDHRSVSKDSRYIGAIPRSKIEGVVKYRYWPLNRIKAY</sequence>
<dbReference type="Gene3D" id="2.10.109.10">
    <property type="entry name" value="Umud Fragment, subunit A"/>
    <property type="match status" value="1"/>
</dbReference>
<dbReference type="InterPro" id="IPR019758">
    <property type="entry name" value="Pept_S26A_signal_pept_1_CS"/>
</dbReference>
<reference evidence="11 12" key="1">
    <citation type="submission" date="2014-12" db="EMBL/GenBank/DDBJ databases">
        <title>Comparative genomics of the lactic acid bacteria isolated from the honey bee gut.</title>
        <authorList>
            <person name="Ellegaard K.M."/>
            <person name="Tamarit D."/>
            <person name="Javelind E."/>
            <person name="Olofsson T."/>
            <person name="Andersson S.G."/>
            <person name="Vasquez A."/>
        </authorList>
    </citation>
    <scope>NUCLEOTIDE SEQUENCE [LARGE SCALE GENOMIC DNA]</scope>
    <source>
        <strain evidence="11 12">Biut2</strain>
    </source>
</reference>
<dbReference type="SUPFAM" id="SSF51306">
    <property type="entry name" value="LexA/Signal peptidase"/>
    <property type="match status" value="1"/>
</dbReference>
<name>A0A0F4L7J0_9LACO</name>
<dbReference type="PANTHER" id="PTHR43390">
    <property type="entry name" value="SIGNAL PEPTIDASE I"/>
    <property type="match status" value="1"/>
</dbReference>
<comment type="subcellular location">
    <subcellularLocation>
        <location evidence="2">Cell membrane</location>
        <topology evidence="2">Single-pass type II membrane protein</topology>
    </subcellularLocation>
    <subcellularLocation>
        <location evidence="8">Membrane</location>
        <topology evidence="8">Single-pass type II membrane protein</topology>
    </subcellularLocation>
</comment>
<evidence type="ECO:0000313" key="12">
    <source>
        <dbReference type="Proteomes" id="UP000033533"/>
    </source>
</evidence>
<evidence type="ECO:0000256" key="6">
    <source>
        <dbReference type="ARBA" id="ARBA00022801"/>
    </source>
</evidence>
<accession>A0A0F4L7J0</accession>
<reference evidence="10 13" key="2">
    <citation type="submission" date="2018-05" db="EMBL/GenBank/DDBJ databases">
        <title>Reference genomes for bee gut microbiota database.</title>
        <authorList>
            <person name="Ellegaard K.M."/>
        </authorList>
    </citation>
    <scope>NUCLEOTIDE SEQUENCE [LARGE SCALE GENOMIC DNA]</scope>
    <source>
        <strain evidence="10 13">ESL0186</strain>
    </source>
</reference>
<dbReference type="EC" id="3.4.21.89" evidence="4 8"/>
<dbReference type="PRINTS" id="PR00727">
    <property type="entry name" value="LEADERPTASE"/>
</dbReference>
<feature type="active site" evidence="7">
    <location>
        <position position="51"/>
    </location>
</feature>
<dbReference type="HOGENOM" id="CLU_028723_5_0_9"/>
<evidence type="ECO:0000313" key="11">
    <source>
        <dbReference type="EMBL" id="KJY54238.1"/>
    </source>
</evidence>
<evidence type="ECO:0000256" key="5">
    <source>
        <dbReference type="ARBA" id="ARBA00022670"/>
    </source>
</evidence>
<evidence type="ECO:0000313" key="13">
    <source>
        <dbReference type="Proteomes" id="UP000246036"/>
    </source>
</evidence>
<keyword evidence="13" id="KW-1185">Reference proteome</keyword>
<feature type="domain" description="Peptidase S26" evidence="9">
    <location>
        <begin position="23"/>
        <end position="210"/>
    </location>
</feature>
<dbReference type="EMBL" id="CP029477">
    <property type="protein sequence ID" value="AWM76017.1"/>
    <property type="molecule type" value="Genomic_DNA"/>
</dbReference>
<comment type="catalytic activity">
    <reaction evidence="1 8">
        <text>Cleavage of hydrophobic, N-terminal signal or leader sequences from secreted and periplasmic proteins.</text>
        <dbReference type="EC" id="3.4.21.89"/>
    </reaction>
</comment>
<dbReference type="InterPro" id="IPR036286">
    <property type="entry name" value="LexA/Signal_pep-like_sf"/>
</dbReference>
<keyword evidence="8" id="KW-0472">Membrane</keyword>
<organism evidence="11 12">
    <name type="scientific">Lactobacillus kullabergensis</name>
    <dbReference type="NCBI Taxonomy" id="1218493"/>
    <lineage>
        <taxon>Bacteria</taxon>
        <taxon>Bacillati</taxon>
        <taxon>Bacillota</taxon>
        <taxon>Bacilli</taxon>
        <taxon>Lactobacillales</taxon>
        <taxon>Lactobacillaceae</taxon>
        <taxon>Lactobacillus</taxon>
    </lineage>
</organism>
<evidence type="ECO:0000256" key="3">
    <source>
        <dbReference type="ARBA" id="ARBA00009370"/>
    </source>
</evidence>
<evidence type="ECO:0000256" key="8">
    <source>
        <dbReference type="RuleBase" id="RU362042"/>
    </source>
</evidence>
<proteinExistence type="inferred from homology"/>
<dbReference type="InterPro" id="IPR019533">
    <property type="entry name" value="Peptidase_S26"/>
</dbReference>
<dbReference type="AlphaFoldDB" id="A0A0F4L7J0"/>